<feature type="region of interest" description="Disordered" evidence="1">
    <location>
        <begin position="60"/>
        <end position="80"/>
    </location>
</feature>
<reference evidence="2 3" key="1">
    <citation type="journal article" date="2013" name="Genome Announc.">
        <title>Draft Genome Sequence of an Alphaproteobacterium, Caenispirillum salinarum AK4(T), Isolated from a Solar Saltern.</title>
        <authorList>
            <person name="Khatri I."/>
            <person name="Singh A."/>
            <person name="Korpole S."/>
            <person name="Pinnaka A.K."/>
            <person name="Subramanian S."/>
        </authorList>
    </citation>
    <scope>NUCLEOTIDE SEQUENCE [LARGE SCALE GENOMIC DNA]</scope>
    <source>
        <strain evidence="2 3">AK4</strain>
    </source>
</reference>
<gene>
    <name evidence="2" type="ORF">C882_2466</name>
</gene>
<dbReference type="Proteomes" id="UP000009881">
    <property type="component" value="Unassembled WGS sequence"/>
</dbReference>
<dbReference type="AlphaFoldDB" id="K9H481"/>
<evidence type="ECO:0000256" key="1">
    <source>
        <dbReference type="SAM" id="MobiDB-lite"/>
    </source>
</evidence>
<organism evidence="2 3">
    <name type="scientific">Caenispirillum salinarum AK4</name>
    <dbReference type="NCBI Taxonomy" id="1238182"/>
    <lineage>
        <taxon>Bacteria</taxon>
        <taxon>Pseudomonadati</taxon>
        <taxon>Pseudomonadota</taxon>
        <taxon>Alphaproteobacteria</taxon>
        <taxon>Rhodospirillales</taxon>
        <taxon>Novispirillaceae</taxon>
        <taxon>Caenispirillum</taxon>
    </lineage>
</organism>
<keyword evidence="3" id="KW-1185">Reference proteome</keyword>
<sequence length="115" mass="13041">MRIVIDDAEAVAALERLQAETGRDANTIVRDLLRDRMSRPSGTVHLSIQEREARLQDLLQSADTPLPQPRHMTEAEKAERTRRIRAIQKQVRERLGGETFDHADVVGYDENGLPT</sequence>
<dbReference type="EMBL" id="ANHY01000003">
    <property type="protein sequence ID" value="EKV32387.1"/>
    <property type="molecule type" value="Genomic_DNA"/>
</dbReference>
<feature type="compositionally biased region" description="Basic and acidic residues" evidence="1">
    <location>
        <begin position="71"/>
        <end position="80"/>
    </location>
</feature>
<dbReference type="STRING" id="1238182.C882_2466"/>
<proteinExistence type="predicted"/>
<name>K9H481_9PROT</name>
<accession>K9H481</accession>
<comment type="caution">
    <text evidence="2">The sequence shown here is derived from an EMBL/GenBank/DDBJ whole genome shotgun (WGS) entry which is preliminary data.</text>
</comment>
<evidence type="ECO:0000313" key="2">
    <source>
        <dbReference type="EMBL" id="EKV32387.1"/>
    </source>
</evidence>
<dbReference type="RefSeq" id="WP_009538875.1">
    <property type="nucleotide sequence ID" value="NZ_ANHY01000003.1"/>
</dbReference>
<protein>
    <submittedName>
        <fullName evidence="2">Uncharacterized protein</fullName>
    </submittedName>
</protein>
<evidence type="ECO:0000313" key="3">
    <source>
        <dbReference type="Proteomes" id="UP000009881"/>
    </source>
</evidence>